<dbReference type="KEGG" id="cli:Clim_1430"/>
<dbReference type="HOGENOM" id="CLU_025174_3_1_10"/>
<dbReference type="AlphaFoldDB" id="B3ED65"/>
<keyword evidence="3" id="KW-0274">FAD</keyword>
<evidence type="ECO:0000259" key="5">
    <source>
        <dbReference type="Pfam" id="PF22780"/>
    </source>
</evidence>
<proteinExistence type="predicted"/>
<dbReference type="STRING" id="290315.Clim_1430"/>
<feature type="domain" description="RsdA/BaiN/AoA(So)-like insert" evidence="5">
    <location>
        <begin position="211"/>
        <end position="316"/>
    </location>
</feature>
<evidence type="ECO:0000256" key="3">
    <source>
        <dbReference type="ARBA" id="ARBA00022827"/>
    </source>
</evidence>
<dbReference type="OrthoDB" id="9773233at2"/>
<keyword evidence="2" id="KW-0285">Flavoprotein</keyword>
<dbReference type="SUPFAM" id="SSF160996">
    <property type="entry name" value="HI0933 insert domain-like"/>
    <property type="match status" value="1"/>
</dbReference>
<reference evidence="6 7" key="1">
    <citation type="submission" date="2008-05" db="EMBL/GenBank/DDBJ databases">
        <title>Complete sequence of Chlorobium limicola DSM 245.</title>
        <authorList>
            <consortium name="US DOE Joint Genome Institute"/>
            <person name="Lucas S."/>
            <person name="Copeland A."/>
            <person name="Lapidus A."/>
            <person name="Glavina del Rio T."/>
            <person name="Dalin E."/>
            <person name="Tice H."/>
            <person name="Bruce D."/>
            <person name="Goodwin L."/>
            <person name="Pitluck S."/>
            <person name="Schmutz J."/>
            <person name="Larimer F."/>
            <person name="Land M."/>
            <person name="Hauser L."/>
            <person name="Kyrpides N."/>
            <person name="Ovchinnikova G."/>
            <person name="Zhao F."/>
            <person name="Li T."/>
            <person name="Liu Z."/>
            <person name="Overmann J."/>
            <person name="Bryant D.A."/>
            <person name="Richardson P."/>
        </authorList>
    </citation>
    <scope>NUCLEOTIDE SEQUENCE [LARGE SCALE GENOMIC DNA]</scope>
    <source>
        <strain evidence="7">DSM 245 / NBRC 103803 / 6330</strain>
    </source>
</reference>
<dbReference type="InterPro" id="IPR057661">
    <property type="entry name" value="RsdA/BaiN/AoA(So)_Rossmann"/>
</dbReference>
<evidence type="ECO:0000259" key="4">
    <source>
        <dbReference type="Pfam" id="PF03486"/>
    </source>
</evidence>
<dbReference type="PANTHER" id="PTHR42887">
    <property type="entry name" value="OS12G0638800 PROTEIN"/>
    <property type="match status" value="1"/>
</dbReference>
<dbReference type="SUPFAM" id="SSF51905">
    <property type="entry name" value="FAD/NAD(P)-binding domain"/>
    <property type="match status" value="1"/>
</dbReference>
<dbReference type="Pfam" id="PF03486">
    <property type="entry name" value="HI0933_like"/>
    <property type="match status" value="1"/>
</dbReference>
<organism evidence="6 7">
    <name type="scientific">Chlorobium limicola (strain DSM 245 / NBRC 103803 / 6330)</name>
    <dbReference type="NCBI Taxonomy" id="290315"/>
    <lineage>
        <taxon>Bacteria</taxon>
        <taxon>Pseudomonadati</taxon>
        <taxon>Chlorobiota</taxon>
        <taxon>Chlorobiia</taxon>
        <taxon>Chlorobiales</taxon>
        <taxon>Chlorobiaceae</taxon>
        <taxon>Chlorobium/Pelodictyon group</taxon>
        <taxon>Chlorobium</taxon>
    </lineage>
</organism>
<evidence type="ECO:0000256" key="2">
    <source>
        <dbReference type="ARBA" id="ARBA00022630"/>
    </source>
</evidence>
<protein>
    <submittedName>
        <fullName evidence="6">HI0933 family protein</fullName>
    </submittedName>
</protein>
<evidence type="ECO:0000313" key="6">
    <source>
        <dbReference type="EMBL" id="ACD90490.1"/>
    </source>
</evidence>
<dbReference type="PANTHER" id="PTHR42887:SF2">
    <property type="entry name" value="OS12G0638800 PROTEIN"/>
    <property type="match status" value="1"/>
</dbReference>
<dbReference type="EMBL" id="CP001097">
    <property type="protein sequence ID" value="ACD90490.1"/>
    <property type="molecule type" value="Genomic_DNA"/>
</dbReference>
<sequence length="452" mass="47645">MSFDTAAERIDILVVGGGAAGMLAAVAAREAARKLQIPDTDCSIVILERNAAPGAKIRISGGGRCNVTHSGTPGELLAKGFLRREEERFLRHALYAFTGSDLVRMLALQGVQCEARPDGKVFPAAGLAAPDIVQAFGRLIREARISVEASCTVSSVERVGVAFIVKAGERRFDASSLILATGGVSYPSTGSRGDGLLFARRFGHTIVKPSPALAPIITHVKPPGELAGVSLRAVRLIGSAAGKQVSRCGDVLFTHRGLSGPAVLSLSRDIAELFRGAGSCDVFVDLFPGLRPEELQEQLLRESGKNGSRMVRKFLQSCPIAPPDGVSGEAPNGTIPSALVPFIMRLAGLSDDLQWSGLTRDKRTALLETLRRFPAGSVKTLPLDQGEISAGGISLREVNPKTMESRLVPGLYFAGEILDYAGEIGGFNLQAAFSTGWLAGESVAGSRQEDCG</sequence>
<dbReference type="NCBIfam" id="TIGR00275">
    <property type="entry name" value="aminoacetone oxidase family FAD-binding enzyme"/>
    <property type="match status" value="1"/>
</dbReference>
<comment type="cofactor">
    <cofactor evidence="1">
        <name>FAD</name>
        <dbReference type="ChEBI" id="CHEBI:57692"/>
    </cofactor>
</comment>
<dbReference type="Pfam" id="PF22780">
    <property type="entry name" value="HI0933_like_1st"/>
    <property type="match status" value="1"/>
</dbReference>
<dbReference type="PRINTS" id="PR00368">
    <property type="entry name" value="FADPNR"/>
</dbReference>
<dbReference type="InterPro" id="IPR023166">
    <property type="entry name" value="BaiN-like_dom_sf"/>
</dbReference>
<evidence type="ECO:0000313" key="7">
    <source>
        <dbReference type="Proteomes" id="UP000008841"/>
    </source>
</evidence>
<dbReference type="Proteomes" id="UP000008841">
    <property type="component" value="Chromosome"/>
</dbReference>
<dbReference type="InterPro" id="IPR055178">
    <property type="entry name" value="RsdA/BaiN/AoA(So)-like_dom"/>
</dbReference>
<accession>B3ED65</accession>
<gene>
    <name evidence="6" type="ordered locus">Clim_1430</name>
</gene>
<dbReference type="RefSeq" id="WP_012466367.1">
    <property type="nucleotide sequence ID" value="NC_010803.1"/>
</dbReference>
<name>B3ED65_CHLL2</name>
<dbReference type="Gene3D" id="1.10.8.260">
    <property type="entry name" value="HI0933 insert domain-like"/>
    <property type="match status" value="1"/>
</dbReference>
<dbReference type="InterPro" id="IPR036188">
    <property type="entry name" value="FAD/NAD-bd_sf"/>
</dbReference>
<dbReference type="Gene3D" id="2.40.30.10">
    <property type="entry name" value="Translation factors"/>
    <property type="match status" value="1"/>
</dbReference>
<dbReference type="InterPro" id="IPR004792">
    <property type="entry name" value="BaiN-like"/>
</dbReference>
<evidence type="ECO:0000256" key="1">
    <source>
        <dbReference type="ARBA" id="ARBA00001974"/>
    </source>
</evidence>
<dbReference type="eggNOG" id="COG2081">
    <property type="taxonomic scope" value="Bacteria"/>
</dbReference>
<dbReference type="Gene3D" id="3.50.50.60">
    <property type="entry name" value="FAD/NAD(P)-binding domain"/>
    <property type="match status" value="1"/>
</dbReference>
<feature type="domain" description="RsdA/BaiN/AoA(So)-like Rossmann fold-like" evidence="4">
    <location>
        <begin position="11"/>
        <end position="441"/>
    </location>
</feature>